<feature type="compositionally biased region" description="Basic and acidic residues" evidence="1">
    <location>
        <begin position="67"/>
        <end position="78"/>
    </location>
</feature>
<dbReference type="OrthoDB" id="3231685at2"/>
<feature type="domain" description="DUF5648" evidence="4">
    <location>
        <begin position="391"/>
        <end position="521"/>
    </location>
</feature>
<evidence type="ECO:0000313" key="5">
    <source>
        <dbReference type="EMBL" id="PLS30417.1"/>
    </source>
</evidence>
<comment type="caution">
    <text evidence="5">The sequence shown here is derived from an EMBL/GenBank/DDBJ whole genome shotgun (WGS) entry which is preliminary data.</text>
</comment>
<organism evidence="5 6">
    <name type="scientific">Bifidobacterium margollesii</name>
    <dbReference type="NCBI Taxonomy" id="2020964"/>
    <lineage>
        <taxon>Bacteria</taxon>
        <taxon>Bacillati</taxon>
        <taxon>Actinomycetota</taxon>
        <taxon>Actinomycetes</taxon>
        <taxon>Bifidobacteriales</taxon>
        <taxon>Bifidobacteriaceae</taxon>
        <taxon>Bifidobacterium</taxon>
    </lineage>
</organism>
<keyword evidence="2" id="KW-0732">Signal</keyword>
<dbReference type="SUPFAM" id="SSF55797">
    <property type="entry name" value="PR-1-like"/>
    <property type="match status" value="1"/>
</dbReference>
<accession>A0A2N5J8A4</accession>
<sequence length="522" mass="55106">MRNAAGSTVWGKALAVIVSVSLAGTLGMTAAFADDGAAAAGAAGISAAATASDGTTSRTVPASGAKVDSKPATQDKTKAKAGARSGGASAAAGDSSVTGVALGGGTVVYATDTVDQPKVYQQAIARVVRWRRDALNDKRIRIDGLTIADYLAKSGISQEEYLSPKWSNTLERVAIQRAIEAYDYSYGHVRLNGESCFSATVNGNGAYGEILAWGSSSVAGAIDLWASEKGDYIKMLNGQSHGQTGHYEVLIQPAYEAYGFAGGSSSFYGSVYAGEAGGSLGGEDTKPTNLKGTYAFPVAVSDALINQGTTSNIPGSVAKGAKINGQVKLRYGSGRYVLRGSWSSADSSVISTNAAGNIVANANGSTDLYMKTNGNGKAYVFPVKVMSVSNVYRVYNRNSGLHHYTTSAAEKNMLVRLGWRDEGTSFRVAANHPAGSWPVYREYNRRNGTHNWTMNSKEHNMLVRLGWKDEGVAWYVMPDAGTNVYRLYNRNSGEHVYTTSGGEYVAVQRAGWRGEGVAWRGL</sequence>
<dbReference type="Proteomes" id="UP000235050">
    <property type="component" value="Unassembled WGS sequence"/>
</dbReference>
<dbReference type="Gene3D" id="3.40.33.10">
    <property type="entry name" value="CAP"/>
    <property type="match status" value="1"/>
</dbReference>
<proteinExistence type="predicted"/>
<feature type="signal peptide" evidence="2">
    <location>
        <begin position="1"/>
        <end position="33"/>
    </location>
</feature>
<feature type="domain" description="SCP" evidence="3">
    <location>
        <begin position="165"/>
        <end position="261"/>
    </location>
</feature>
<evidence type="ECO:0000259" key="3">
    <source>
        <dbReference type="Pfam" id="PF00188"/>
    </source>
</evidence>
<evidence type="ECO:0000259" key="4">
    <source>
        <dbReference type="Pfam" id="PF18885"/>
    </source>
</evidence>
<dbReference type="AlphaFoldDB" id="A0A2N5J8A4"/>
<dbReference type="InterPro" id="IPR035940">
    <property type="entry name" value="CAP_sf"/>
</dbReference>
<dbReference type="Pfam" id="PF00188">
    <property type="entry name" value="CAP"/>
    <property type="match status" value="1"/>
</dbReference>
<feature type="chain" id="PRO_5014904837" evidence="2">
    <location>
        <begin position="34"/>
        <end position="522"/>
    </location>
</feature>
<dbReference type="EMBL" id="NMWU01000032">
    <property type="protein sequence ID" value="PLS30417.1"/>
    <property type="molecule type" value="Genomic_DNA"/>
</dbReference>
<evidence type="ECO:0000256" key="1">
    <source>
        <dbReference type="SAM" id="MobiDB-lite"/>
    </source>
</evidence>
<evidence type="ECO:0000256" key="2">
    <source>
        <dbReference type="SAM" id="SignalP"/>
    </source>
</evidence>
<dbReference type="RefSeq" id="WP_101617582.1">
    <property type="nucleotide sequence ID" value="NZ_NMWU01000032.1"/>
</dbReference>
<dbReference type="InterPro" id="IPR014044">
    <property type="entry name" value="CAP_dom"/>
</dbReference>
<protein>
    <submittedName>
        <fullName evidence="5">Internalin</fullName>
    </submittedName>
</protein>
<gene>
    <name evidence="5" type="ORF">Uis1B_1746</name>
</gene>
<reference evidence="5 6" key="1">
    <citation type="submission" date="2017-07" db="EMBL/GenBank/DDBJ databases">
        <title>Bifidobacterium novel species.</title>
        <authorList>
            <person name="Lugli G.A."/>
            <person name="Milani C."/>
            <person name="Duranti S."/>
            <person name="Mangifesta M."/>
        </authorList>
    </citation>
    <scope>NUCLEOTIDE SEQUENCE [LARGE SCALE GENOMIC DNA]</scope>
    <source>
        <strain evidence="6">Uis1B</strain>
    </source>
</reference>
<keyword evidence="6" id="KW-1185">Reference proteome</keyword>
<dbReference type="InterPro" id="IPR043708">
    <property type="entry name" value="DUF5648"/>
</dbReference>
<dbReference type="Pfam" id="PF18885">
    <property type="entry name" value="DUF5648"/>
    <property type="match status" value="1"/>
</dbReference>
<feature type="compositionally biased region" description="Low complexity" evidence="1">
    <location>
        <begin position="80"/>
        <end position="94"/>
    </location>
</feature>
<evidence type="ECO:0000313" key="6">
    <source>
        <dbReference type="Proteomes" id="UP000235050"/>
    </source>
</evidence>
<feature type="region of interest" description="Disordered" evidence="1">
    <location>
        <begin position="53"/>
        <end position="94"/>
    </location>
</feature>
<name>A0A2N5J8A4_9BIFI</name>